<reference evidence="2" key="1">
    <citation type="submission" date="2003-02" db="EMBL/GenBank/DDBJ databases">
        <authorList>
            <person name="Buell R."/>
        </authorList>
    </citation>
    <scope>NUCLEOTIDE SEQUENCE</scope>
</reference>
<reference evidence="3" key="2">
    <citation type="submission" date="2003-05" db="EMBL/GenBank/DDBJ databases">
        <authorList>
            <person name="Buell R."/>
            <person name="Liu J."/>
            <person name="Childs K."/>
            <person name="Zaborsky J."/>
            <person name="Tallon L."/>
            <person name="Wirtz U."/>
            <person name="Wei F."/>
            <person name="Kuang H."/>
            <person name="Zhang P."/>
            <person name="Marano M."/>
            <person name="Baker B."/>
        </authorList>
    </citation>
    <scope>NUCLEOTIDE SEQUENCE</scope>
</reference>
<organism evidence="3 4">
    <name type="scientific">Oryza sativa subsp. japonica</name>
    <name type="common">Rice</name>
    <dbReference type="NCBI Taxonomy" id="39947"/>
    <lineage>
        <taxon>Eukaryota</taxon>
        <taxon>Viridiplantae</taxon>
        <taxon>Streptophyta</taxon>
        <taxon>Embryophyta</taxon>
        <taxon>Tracheophyta</taxon>
        <taxon>Spermatophyta</taxon>
        <taxon>Magnoliopsida</taxon>
        <taxon>Liliopsida</taxon>
        <taxon>Poales</taxon>
        <taxon>Poaceae</taxon>
        <taxon>BOP clade</taxon>
        <taxon>Oryzoideae</taxon>
        <taxon>Oryzeae</taxon>
        <taxon>Oryzinae</taxon>
        <taxon>Oryza</taxon>
        <taxon>Oryza sativa</taxon>
    </lineage>
</organism>
<proteinExistence type="predicted"/>
<reference evidence="3" key="4">
    <citation type="submission" date="2006-01" db="EMBL/GenBank/DDBJ databases">
        <title>Oryza sativa chromosome 3 BAC OSJNBa0078D06 genomic sequence.</title>
        <authorList>
            <person name="Buell C.R."/>
            <person name="Yuan Q."/>
            <person name="Ouyang S."/>
            <person name="Liu J."/>
            <person name="Gansberger K."/>
            <person name="Jones K.M."/>
            <person name="Overton II L.L."/>
            <person name="Tsitrin T."/>
            <person name="Kim M.M."/>
            <person name="Bera J.J."/>
            <person name="Jin S.S."/>
            <person name="Fadrosh D.W."/>
            <person name="Tallon L.J."/>
            <person name="Koo H."/>
            <person name="Zismann V."/>
            <person name="Hsiao J."/>
            <person name="Blunt S."/>
            <person name="Vanaken S.S."/>
            <person name="Riedmuller S.B."/>
            <person name="Utterback T.T."/>
            <person name="Feldblyum T.V."/>
            <person name="Yang Q.Q."/>
            <person name="Haas B.J."/>
            <person name="Suh B.B."/>
            <person name="Peterson J.J."/>
            <person name="Quackenbush J."/>
            <person name="White O."/>
            <person name="Salzberg S.L."/>
            <person name="Fraser C.M."/>
        </authorList>
    </citation>
    <scope>NUCLEOTIDE SEQUENCE</scope>
</reference>
<reference evidence="4" key="6">
    <citation type="journal article" date="2008" name="Nucleic Acids Res.">
        <title>The rice annotation project database (RAP-DB): 2008 update.</title>
        <authorList>
            <consortium name="The rice annotation project (RAP)"/>
        </authorList>
    </citation>
    <scope>GENOME REANNOTATION</scope>
    <source>
        <strain evidence="4">cv. Nipponbare</strain>
    </source>
</reference>
<dbReference type="EMBL" id="AC133778">
    <property type="protein sequence ID" value="AAO39861.1"/>
    <property type="molecule type" value="Genomic_DNA"/>
</dbReference>
<protein>
    <submittedName>
        <fullName evidence="3">Uncharacterized protein</fullName>
    </submittedName>
</protein>
<reference evidence="2" key="5">
    <citation type="submission" date="2006-01" db="EMBL/GenBank/DDBJ databases">
        <title>Oryza sativa chromosome 3 BAC OSJNBb0027B08 genomic sequence.</title>
        <authorList>
            <person name="Buell C.R."/>
            <person name="Yuan Q."/>
            <person name="Ouyang S."/>
            <person name="Liu J."/>
            <person name="Gansberger K."/>
            <person name="Jones K.M."/>
            <person name="Overton II L.L."/>
            <person name="Tsitrin T."/>
            <person name="Kim M.M."/>
            <person name="Bera J.J."/>
            <person name="Jin S.S."/>
            <person name="Fadrosh D.W."/>
            <person name="Tallon L.J."/>
            <person name="Koo H."/>
            <person name="Zismann V."/>
            <person name="Hsiao J."/>
            <person name="Blunt S."/>
            <person name="Vanaken S.S."/>
            <person name="Riedmuller S.B."/>
            <person name="Utterback T.T."/>
            <person name="Feldblyum T.V."/>
            <person name="Yang Q.Q."/>
            <person name="Haas B.J."/>
            <person name="Suh B.B."/>
            <person name="Peterson J.J."/>
            <person name="Quackenbush J."/>
            <person name="White O."/>
            <person name="Salzberg S.L."/>
            <person name="Fraser C.M."/>
        </authorList>
    </citation>
    <scope>NUCLEOTIDE SEQUENCE</scope>
</reference>
<dbReference type="AlphaFoldDB" id="Q7G5X8"/>
<evidence type="ECO:0000313" key="2">
    <source>
        <dbReference type="EMBL" id="AAO39861.1"/>
    </source>
</evidence>
<dbReference type="EMBL" id="AC133339">
    <property type="protein sequence ID" value="AAP46247.1"/>
    <property type="molecule type" value="Genomic_DNA"/>
</dbReference>
<dbReference type="Proteomes" id="UP000000763">
    <property type="component" value="Chromosome 3"/>
</dbReference>
<feature type="compositionally biased region" description="Low complexity" evidence="1">
    <location>
        <begin position="32"/>
        <end position="41"/>
    </location>
</feature>
<accession>Q7G5X8</accession>
<reference evidence="4" key="3">
    <citation type="journal article" date="2005" name="Nature">
        <title>The map-based sequence of the rice genome.</title>
        <authorList>
            <consortium name="International rice genome sequencing project (IRGSP)"/>
            <person name="Matsumoto T."/>
            <person name="Wu J."/>
            <person name="Kanamori H."/>
            <person name="Katayose Y."/>
            <person name="Fujisawa M."/>
            <person name="Namiki N."/>
            <person name="Mizuno H."/>
            <person name="Yamamoto K."/>
            <person name="Antonio B.A."/>
            <person name="Baba T."/>
            <person name="Sakata K."/>
            <person name="Nagamura Y."/>
            <person name="Aoki H."/>
            <person name="Arikawa K."/>
            <person name="Arita K."/>
            <person name="Bito T."/>
            <person name="Chiden Y."/>
            <person name="Fujitsuka N."/>
            <person name="Fukunaka R."/>
            <person name="Hamada M."/>
            <person name="Harada C."/>
            <person name="Hayashi A."/>
            <person name="Hijishita S."/>
            <person name="Honda M."/>
            <person name="Hosokawa S."/>
            <person name="Ichikawa Y."/>
            <person name="Idonuma A."/>
            <person name="Iijima M."/>
            <person name="Ikeda M."/>
            <person name="Ikeno M."/>
            <person name="Ito K."/>
            <person name="Ito S."/>
            <person name="Ito T."/>
            <person name="Ito Y."/>
            <person name="Ito Y."/>
            <person name="Iwabuchi A."/>
            <person name="Kamiya K."/>
            <person name="Karasawa W."/>
            <person name="Kurita K."/>
            <person name="Katagiri S."/>
            <person name="Kikuta A."/>
            <person name="Kobayashi H."/>
            <person name="Kobayashi N."/>
            <person name="Machita K."/>
            <person name="Maehara T."/>
            <person name="Masukawa M."/>
            <person name="Mizubayashi T."/>
            <person name="Mukai Y."/>
            <person name="Nagasaki H."/>
            <person name="Nagata Y."/>
            <person name="Naito S."/>
            <person name="Nakashima M."/>
            <person name="Nakama Y."/>
            <person name="Nakamichi Y."/>
            <person name="Nakamura M."/>
            <person name="Meguro A."/>
            <person name="Negishi M."/>
            <person name="Ohta I."/>
            <person name="Ohta T."/>
            <person name="Okamoto M."/>
            <person name="Ono N."/>
            <person name="Saji S."/>
            <person name="Sakaguchi M."/>
            <person name="Sakai K."/>
            <person name="Shibata M."/>
            <person name="Shimokawa T."/>
            <person name="Song J."/>
            <person name="Takazaki Y."/>
            <person name="Terasawa K."/>
            <person name="Tsugane M."/>
            <person name="Tsuji K."/>
            <person name="Ueda S."/>
            <person name="Waki K."/>
            <person name="Yamagata H."/>
            <person name="Yamamoto M."/>
            <person name="Yamamoto S."/>
            <person name="Yamane H."/>
            <person name="Yoshiki S."/>
            <person name="Yoshihara R."/>
            <person name="Yukawa K."/>
            <person name="Zhong H."/>
            <person name="Yano M."/>
            <person name="Yuan Q."/>
            <person name="Ouyang S."/>
            <person name="Liu J."/>
            <person name="Jones K.M."/>
            <person name="Gansberger K."/>
            <person name="Moffat K."/>
            <person name="Hill J."/>
            <person name="Bera J."/>
            <person name="Fadrosh D."/>
            <person name="Jin S."/>
            <person name="Johri S."/>
            <person name="Kim M."/>
            <person name="Overton L."/>
            <person name="Reardon M."/>
            <person name="Tsitrin T."/>
            <person name="Vuong H."/>
            <person name="Weaver B."/>
            <person name="Ciecko A."/>
            <person name="Tallon L."/>
            <person name="Jackson J."/>
            <person name="Pai G."/>
            <person name="Aken S.V."/>
            <person name="Utterback T."/>
            <person name="Reidmuller S."/>
            <person name="Feldblyum T."/>
            <person name="Hsiao J."/>
            <person name="Zismann V."/>
            <person name="Iobst S."/>
            <person name="de Vazeille A.R."/>
            <person name="Buell C.R."/>
            <person name="Ying K."/>
            <person name="Li Y."/>
            <person name="Lu T."/>
            <person name="Huang Y."/>
            <person name="Zhao Q."/>
            <person name="Feng Q."/>
            <person name="Zhang L."/>
            <person name="Zhu J."/>
            <person name="Weng Q."/>
            <person name="Mu J."/>
            <person name="Lu Y."/>
            <person name="Fan D."/>
            <person name="Liu Y."/>
            <person name="Guan J."/>
            <person name="Zhang Y."/>
            <person name="Yu S."/>
            <person name="Liu X."/>
            <person name="Zhang Y."/>
            <person name="Hong G."/>
            <person name="Han B."/>
            <person name="Choisne N."/>
            <person name="Demange N."/>
            <person name="Orjeda G."/>
            <person name="Samain S."/>
            <person name="Cattolico L."/>
            <person name="Pelletier E."/>
            <person name="Couloux A."/>
            <person name="Segurens B."/>
            <person name="Wincker P."/>
            <person name="D'Hont A."/>
            <person name="Scarpelli C."/>
            <person name="Weissenbach J."/>
            <person name="Salanoubat M."/>
            <person name="Quetier F."/>
            <person name="Yu Y."/>
            <person name="Kim H.R."/>
            <person name="Rambo T."/>
            <person name="Currie J."/>
            <person name="Collura K."/>
            <person name="Luo M."/>
            <person name="Yang T."/>
            <person name="Ammiraju J.S.S."/>
            <person name="Engler F."/>
            <person name="Soderlund C."/>
            <person name="Wing R.A."/>
            <person name="Palmer L.E."/>
            <person name="de la Bastide M."/>
            <person name="Spiegel L."/>
            <person name="Nascimento L."/>
            <person name="Zutavern T."/>
            <person name="O'Shaughnessy A."/>
            <person name="Dike S."/>
            <person name="Dedhia N."/>
            <person name="Preston R."/>
            <person name="Balija V."/>
            <person name="McCombie W.R."/>
            <person name="Chow T."/>
            <person name="Chen H."/>
            <person name="Chung M."/>
            <person name="Chen C."/>
            <person name="Shaw J."/>
            <person name="Wu H."/>
            <person name="Hsiao K."/>
            <person name="Chao Y."/>
            <person name="Chu M."/>
            <person name="Cheng C."/>
            <person name="Hour A."/>
            <person name="Lee P."/>
            <person name="Lin S."/>
            <person name="Lin Y."/>
            <person name="Liou J."/>
            <person name="Liu S."/>
            <person name="Hsing Y."/>
            <person name="Raghuvanshi S."/>
            <person name="Mohanty A."/>
            <person name="Bharti A.K."/>
            <person name="Gaur A."/>
            <person name="Gupta V."/>
            <person name="Kumar D."/>
            <person name="Ravi V."/>
            <person name="Vij S."/>
            <person name="Kapur A."/>
            <person name="Khurana P."/>
            <person name="Khurana P."/>
            <person name="Khurana J.P."/>
            <person name="Tyagi A.K."/>
            <person name="Gaikwad K."/>
            <person name="Singh A."/>
            <person name="Dalal V."/>
            <person name="Srivastava S."/>
            <person name="Dixit A."/>
            <person name="Pal A.K."/>
            <person name="Ghazi I.A."/>
            <person name="Yadav M."/>
            <person name="Pandit A."/>
            <person name="Bhargava A."/>
            <person name="Sureshbabu K."/>
            <person name="Batra K."/>
            <person name="Sharma T.R."/>
            <person name="Mohapatra T."/>
            <person name="Singh N.K."/>
            <person name="Messing J."/>
            <person name="Nelson A.B."/>
            <person name="Fuks G."/>
            <person name="Kavchok S."/>
            <person name="Keizer G."/>
            <person name="Linton E."/>
            <person name="Llaca V."/>
            <person name="Song R."/>
            <person name="Tanyolac B."/>
            <person name="Young S."/>
            <person name="Ho-Il K."/>
            <person name="Hahn J.H."/>
            <person name="Sangsakoo G."/>
            <person name="Vanavichit A."/>
            <person name="de Mattos Luiz.A.T."/>
            <person name="Zimmer P.D."/>
            <person name="Malone G."/>
            <person name="Dellagostin O."/>
            <person name="de Oliveira A.C."/>
            <person name="Bevan M."/>
            <person name="Bancroft I."/>
            <person name="Minx P."/>
            <person name="Cordum H."/>
            <person name="Wilson R."/>
            <person name="Cheng Z."/>
            <person name="Jin W."/>
            <person name="Jiang J."/>
            <person name="Leong S.A."/>
            <person name="Iwama H."/>
            <person name="Gojobori T."/>
            <person name="Itoh T."/>
            <person name="Niimura Y."/>
            <person name="Fujii Y."/>
            <person name="Habara T."/>
            <person name="Sakai H."/>
            <person name="Sato Y."/>
            <person name="Wilson G."/>
            <person name="Kumar K."/>
            <person name="McCouch S."/>
            <person name="Juretic N."/>
            <person name="Hoen D."/>
            <person name="Wright S."/>
            <person name="Bruskiewich R."/>
            <person name="Bureau T."/>
            <person name="Miyao A."/>
            <person name="Hirochika H."/>
            <person name="Nishikawa T."/>
            <person name="Kadowaki K."/>
            <person name="Sugiura M."/>
            <person name="Burr B."/>
            <person name="Sasaki T."/>
        </authorList>
    </citation>
    <scope>NUCLEOTIDE SEQUENCE [LARGE SCALE GENOMIC DNA]</scope>
    <source>
        <strain evidence="4">cv. Nipponbare</strain>
    </source>
</reference>
<name>Q7G5X8_ORYSJ</name>
<evidence type="ECO:0000313" key="4">
    <source>
        <dbReference type="Proteomes" id="UP000000763"/>
    </source>
</evidence>
<feature type="region of interest" description="Disordered" evidence="1">
    <location>
        <begin position="1"/>
        <end position="105"/>
    </location>
</feature>
<feature type="compositionally biased region" description="Low complexity" evidence="1">
    <location>
        <begin position="1"/>
        <end position="24"/>
    </location>
</feature>
<sequence length="195" mass="19653">MGLPPAAAALSLSPAVPASAASACSRRRRRFPLASASGGRSPAPPSAPAPSSGTVAALASAGDRAGQVRAPKRCSCSGTMGAPRRPHPTGGEHVEADGTGEPPPVDPRGHGVVAYVLHPANEKIRGGIVVAGAGGGEACAGGKAAHVDGRVEGWDERRQPERLGVKSTARVQIRRGWNCHVSATSMPRGTNTESN</sequence>
<gene>
    <name evidence="2" type="primary">OSJNBb0027B08.6</name>
    <name evidence="3" type="ORF">OSJNBa0078D06.22</name>
</gene>
<evidence type="ECO:0000313" key="3">
    <source>
        <dbReference type="EMBL" id="AAP46247.1"/>
    </source>
</evidence>
<evidence type="ECO:0000256" key="1">
    <source>
        <dbReference type="SAM" id="MobiDB-lite"/>
    </source>
</evidence>